<dbReference type="EC" id="3.1.4.46" evidence="2"/>
<dbReference type="RefSeq" id="WP_145111702.1">
    <property type="nucleotide sequence ID" value="NZ_CP036349.1"/>
</dbReference>
<organism evidence="2 3">
    <name type="scientific">Botrimarina mediterranea</name>
    <dbReference type="NCBI Taxonomy" id="2528022"/>
    <lineage>
        <taxon>Bacteria</taxon>
        <taxon>Pseudomonadati</taxon>
        <taxon>Planctomycetota</taxon>
        <taxon>Planctomycetia</taxon>
        <taxon>Pirellulales</taxon>
        <taxon>Lacipirellulaceae</taxon>
        <taxon>Botrimarina</taxon>
    </lineage>
</organism>
<dbReference type="InterPro" id="IPR017946">
    <property type="entry name" value="PLC-like_Pdiesterase_TIM-brl"/>
</dbReference>
<dbReference type="InterPro" id="IPR030395">
    <property type="entry name" value="GP_PDE_dom"/>
</dbReference>
<accession>A0A518K807</accession>
<evidence type="ECO:0000259" key="1">
    <source>
        <dbReference type="PROSITE" id="PS51704"/>
    </source>
</evidence>
<name>A0A518K807_9BACT</name>
<evidence type="ECO:0000313" key="2">
    <source>
        <dbReference type="EMBL" id="QDV73907.1"/>
    </source>
</evidence>
<dbReference type="PANTHER" id="PTHR46211:SF14">
    <property type="entry name" value="GLYCEROPHOSPHODIESTER PHOSPHODIESTERASE"/>
    <property type="match status" value="1"/>
</dbReference>
<keyword evidence="3" id="KW-1185">Reference proteome</keyword>
<reference evidence="2 3" key="1">
    <citation type="submission" date="2019-02" db="EMBL/GenBank/DDBJ databases">
        <title>Deep-cultivation of Planctomycetes and their phenomic and genomic characterization uncovers novel biology.</title>
        <authorList>
            <person name="Wiegand S."/>
            <person name="Jogler M."/>
            <person name="Boedeker C."/>
            <person name="Pinto D."/>
            <person name="Vollmers J."/>
            <person name="Rivas-Marin E."/>
            <person name="Kohn T."/>
            <person name="Peeters S.H."/>
            <person name="Heuer A."/>
            <person name="Rast P."/>
            <person name="Oberbeckmann S."/>
            <person name="Bunk B."/>
            <person name="Jeske O."/>
            <person name="Meyerdierks A."/>
            <person name="Storesund J.E."/>
            <person name="Kallscheuer N."/>
            <person name="Luecker S."/>
            <person name="Lage O.M."/>
            <person name="Pohl T."/>
            <person name="Merkel B.J."/>
            <person name="Hornburger P."/>
            <person name="Mueller R.-W."/>
            <person name="Bruemmer F."/>
            <person name="Labrenz M."/>
            <person name="Spormann A.M."/>
            <person name="Op den Camp H."/>
            <person name="Overmann J."/>
            <person name="Amann R."/>
            <person name="Jetten M.S.M."/>
            <person name="Mascher T."/>
            <person name="Medema M.H."/>
            <person name="Devos D.P."/>
            <person name="Kaster A.-K."/>
            <person name="Ovreas L."/>
            <person name="Rohde M."/>
            <person name="Galperin M.Y."/>
            <person name="Jogler C."/>
        </authorList>
    </citation>
    <scope>NUCLEOTIDE SEQUENCE [LARGE SCALE GENOMIC DNA]</scope>
    <source>
        <strain evidence="2 3">Spa11</strain>
    </source>
</reference>
<dbReference type="PANTHER" id="PTHR46211">
    <property type="entry name" value="GLYCEROPHOSPHORYL DIESTER PHOSPHODIESTERASE"/>
    <property type="match status" value="1"/>
</dbReference>
<dbReference type="GO" id="GO:0006629">
    <property type="term" value="P:lipid metabolic process"/>
    <property type="evidence" value="ECO:0007669"/>
    <property type="project" value="InterPro"/>
</dbReference>
<dbReference type="AlphaFoldDB" id="A0A518K807"/>
<dbReference type="SUPFAM" id="SSF51695">
    <property type="entry name" value="PLC-like phosphodiesterases"/>
    <property type="match status" value="1"/>
</dbReference>
<keyword evidence="2" id="KW-0378">Hydrolase</keyword>
<dbReference type="PROSITE" id="PS51704">
    <property type="entry name" value="GP_PDE"/>
    <property type="match status" value="1"/>
</dbReference>
<dbReference type="EMBL" id="CP036349">
    <property type="protein sequence ID" value="QDV73907.1"/>
    <property type="molecule type" value="Genomic_DNA"/>
</dbReference>
<dbReference type="KEGG" id="bmei:Spa11_21060"/>
<proteinExistence type="predicted"/>
<gene>
    <name evidence="2" type="primary">ugpQ_1</name>
    <name evidence="2" type="ORF">Spa11_21060</name>
</gene>
<feature type="domain" description="GP-PDE" evidence="1">
    <location>
        <begin position="37"/>
        <end position="290"/>
    </location>
</feature>
<protein>
    <submittedName>
        <fullName evidence="2">Glycerophosphoryl diester phosphodiesterase</fullName>
        <ecNumber evidence="2">3.1.4.46</ecNumber>
    </submittedName>
</protein>
<sequence length="304" mass="34675">MQPLSIGVGASLAFWAVTVVTAQTPENLRHESPLEKFIIQAHRGAGMLMPENSIPAFEIAWGLGAAPEADLRTTRDGVIVAFHDNNLRRVLSDGDEAVRNQGIGDLTYQEVAALDVGRWRGEQYRGQRVPRMTDVYEILERHPDRLMYLDIKQVDFTQLASESKAVHRQLIVASTKYHELLQWKALAPDSPTLHWMGGSEDELRARFDKLEDEHFDGVDQLQIHVRFNAEGRMSPSEEFLRGVGEQLRRHGVLFQVFPWETKDPRYFERLLDLGVVSFATDYPDVTAETVRRYYQANDGRANDE</sequence>
<dbReference type="Gene3D" id="3.20.20.190">
    <property type="entry name" value="Phosphatidylinositol (PI) phosphodiesterase"/>
    <property type="match status" value="1"/>
</dbReference>
<dbReference type="Pfam" id="PF03009">
    <property type="entry name" value="GDPD"/>
    <property type="match status" value="1"/>
</dbReference>
<dbReference type="GO" id="GO:0008889">
    <property type="term" value="F:glycerophosphodiester phosphodiesterase activity"/>
    <property type="evidence" value="ECO:0007669"/>
    <property type="project" value="UniProtKB-EC"/>
</dbReference>
<dbReference type="Proteomes" id="UP000316426">
    <property type="component" value="Chromosome"/>
</dbReference>
<evidence type="ECO:0000313" key="3">
    <source>
        <dbReference type="Proteomes" id="UP000316426"/>
    </source>
</evidence>